<proteinExistence type="predicted"/>
<name>A0A8H3J4E5_9LECA</name>
<accession>A0A8H3J4E5</accession>
<evidence type="ECO:0000256" key="1">
    <source>
        <dbReference type="SAM" id="MobiDB-lite"/>
    </source>
</evidence>
<organism evidence="2 3">
    <name type="scientific">Heterodermia speciosa</name>
    <dbReference type="NCBI Taxonomy" id="116794"/>
    <lineage>
        <taxon>Eukaryota</taxon>
        <taxon>Fungi</taxon>
        <taxon>Dikarya</taxon>
        <taxon>Ascomycota</taxon>
        <taxon>Pezizomycotina</taxon>
        <taxon>Lecanoromycetes</taxon>
        <taxon>OSLEUM clade</taxon>
        <taxon>Lecanoromycetidae</taxon>
        <taxon>Caliciales</taxon>
        <taxon>Physciaceae</taxon>
        <taxon>Heterodermia</taxon>
    </lineage>
</organism>
<sequence length="488" mass="54788">MSYSRNFVPVPSLSIPNGKRKVKDLALYLLDMVEILQTQETAVDLMLSSTRPDNPRIQALWKELARAISGFGNSLISPLESEIQKHAATDMDVKFEGVLADQFIDGTVVTYNLIYSLFKQSSMTLNEKLVLWEETYPDIALSDTKEVCARSTSEIVMEALLVANRNWPRANRADHELWLSSLVDTKFNGQGPGLLGPRDPIRSPEFKQRYQYKGRNSRLSYGSVACSCATWNGTKLLTGTTLLKLGSLEQLTFELKDGRETVQTWFRRLRQSRFAPDEQDLLNRIIQPAMNDYHKGVTARSKGHSVQSIRDRSKPLIKPNLDEPGLSKQDKATRTREATKASVVLRRELTTQLPKVQEAVLEQLIKYGAKYVPTATAEAFEAKSVLGMAYEGTSYELKRKCPVCDAIFRFAFASPLRLATLVQDWERVGEADPTRINSPRGCCAEALVAVLLASNYDVLQTSLKQLRTAEKHSLPAYVVPIPERDPLT</sequence>
<dbReference type="EMBL" id="CAJPDS010000150">
    <property type="protein sequence ID" value="CAF9940313.1"/>
    <property type="molecule type" value="Genomic_DNA"/>
</dbReference>
<dbReference type="Proteomes" id="UP000664521">
    <property type="component" value="Unassembled WGS sequence"/>
</dbReference>
<protein>
    <submittedName>
        <fullName evidence="2">Uncharacterized protein</fullName>
    </submittedName>
</protein>
<evidence type="ECO:0000313" key="3">
    <source>
        <dbReference type="Proteomes" id="UP000664521"/>
    </source>
</evidence>
<keyword evidence="3" id="KW-1185">Reference proteome</keyword>
<feature type="compositionally biased region" description="Basic and acidic residues" evidence="1">
    <location>
        <begin position="328"/>
        <end position="337"/>
    </location>
</feature>
<evidence type="ECO:0000313" key="2">
    <source>
        <dbReference type="EMBL" id="CAF9940313.1"/>
    </source>
</evidence>
<gene>
    <name evidence="2" type="ORF">HETSPECPRED_002372</name>
</gene>
<reference evidence="2" key="1">
    <citation type="submission" date="2021-03" db="EMBL/GenBank/DDBJ databases">
        <authorList>
            <person name="Tagirdzhanova G."/>
        </authorList>
    </citation>
    <scope>NUCLEOTIDE SEQUENCE</scope>
</reference>
<feature type="region of interest" description="Disordered" evidence="1">
    <location>
        <begin position="297"/>
        <end position="337"/>
    </location>
</feature>
<comment type="caution">
    <text evidence="2">The sequence shown here is derived from an EMBL/GenBank/DDBJ whole genome shotgun (WGS) entry which is preliminary data.</text>
</comment>
<dbReference type="AlphaFoldDB" id="A0A8H3J4E5"/>